<dbReference type="PANTHER" id="PTHR47992">
    <property type="entry name" value="PROTEIN PHOSPHATASE"/>
    <property type="match status" value="1"/>
</dbReference>
<comment type="subcellular location">
    <subcellularLocation>
        <location evidence="3">Cytoplasm</location>
    </subcellularLocation>
</comment>
<evidence type="ECO:0000256" key="9">
    <source>
        <dbReference type="ARBA" id="ARBA00022912"/>
    </source>
</evidence>
<dbReference type="EC" id="3.1.3.16" evidence="4"/>
<dbReference type="InterPro" id="IPR027267">
    <property type="entry name" value="AH/BAR_dom_sf"/>
</dbReference>
<feature type="region of interest" description="Disordered" evidence="18">
    <location>
        <begin position="18"/>
        <end position="39"/>
    </location>
</feature>
<keyword evidence="17" id="KW-0175">Coiled coil</keyword>
<dbReference type="InterPro" id="IPR036457">
    <property type="entry name" value="PPM-type-like_dom_sf"/>
</dbReference>
<dbReference type="PROSITE" id="PS51746">
    <property type="entry name" value="PPM_2"/>
    <property type="match status" value="1"/>
</dbReference>
<comment type="cofactor">
    <cofactor evidence="2">
        <name>Mg(2+)</name>
        <dbReference type="ChEBI" id="CHEBI:18420"/>
    </cofactor>
</comment>
<dbReference type="Gene3D" id="1.20.1270.60">
    <property type="entry name" value="Arfaptin homology (AH) domain/BAR domain"/>
    <property type="match status" value="1"/>
</dbReference>
<dbReference type="SUPFAM" id="SSF103657">
    <property type="entry name" value="BAR/IMD domain-like"/>
    <property type="match status" value="1"/>
</dbReference>
<keyword evidence="6" id="KW-0479">Metal-binding</keyword>
<dbReference type="Pfam" id="PF16746">
    <property type="entry name" value="BAR_3"/>
    <property type="match status" value="1"/>
</dbReference>
<evidence type="ECO:0000256" key="6">
    <source>
        <dbReference type="ARBA" id="ARBA00022723"/>
    </source>
</evidence>
<evidence type="ECO:0000256" key="16">
    <source>
        <dbReference type="RuleBase" id="RU003465"/>
    </source>
</evidence>
<evidence type="ECO:0000256" key="5">
    <source>
        <dbReference type="ARBA" id="ARBA00022490"/>
    </source>
</evidence>
<dbReference type="EMBL" id="QNUK01000195">
    <property type="protein sequence ID" value="KAF5898600.1"/>
    <property type="molecule type" value="Genomic_DNA"/>
</dbReference>
<keyword evidence="11" id="KW-0464">Manganese</keyword>
<evidence type="ECO:0000256" key="18">
    <source>
        <dbReference type="SAM" id="MobiDB-lite"/>
    </source>
</evidence>
<keyword evidence="20" id="KW-0418">Kinase</keyword>
<dbReference type="GO" id="GO:0004722">
    <property type="term" value="F:protein serine/threonine phosphatase activity"/>
    <property type="evidence" value="ECO:0007669"/>
    <property type="project" value="UniProtKB-EC"/>
</dbReference>
<dbReference type="OrthoDB" id="10264738at2759"/>
<evidence type="ECO:0000256" key="4">
    <source>
        <dbReference type="ARBA" id="ARBA00013081"/>
    </source>
</evidence>
<evidence type="ECO:0000256" key="1">
    <source>
        <dbReference type="ARBA" id="ARBA00001936"/>
    </source>
</evidence>
<keyword evidence="10" id="KW-0007">Acetylation</keyword>
<comment type="caution">
    <text evidence="20">The sequence shown here is derived from an EMBL/GenBank/DDBJ whole genome shotgun (WGS) entry which is preliminary data.</text>
</comment>
<evidence type="ECO:0000256" key="10">
    <source>
        <dbReference type="ARBA" id="ARBA00022990"/>
    </source>
</evidence>
<dbReference type="GO" id="GO:0007229">
    <property type="term" value="P:integrin-mediated signaling pathway"/>
    <property type="evidence" value="ECO:0007669"/>
    <property type="project" value="UniProtKB-KW"/>
</dbReference>
<keyword evidence="20" id="KW-0808">Transferase</keyword>
<dbReference type="CDD" id="cd00143">
    <property type="entry name" value="PP2Cc"/>
    <property type="match status" value="1"/>
</dbReference>
<reference evidence="20" key="1">
    <citation type="submission" date="2020-07" db="EMBL/GenBank/DDBJ databases">
        <title>Clarias magur genome sequencing, assembly and annotation.</title>
        <authorList>
            <person name="Kushwaha B."/>
            <person name="Kumar R."/>
            <person name="Das P."/>
            <person name="Joshi C.G."/>
            <person name="Kumar D."/>
            <person name="Nagpure N.S."/>
            <person name="Pandey M."/>
            <person name="Agarwal S."/>
            <person name="Srivastava S."/>
            <person name="Singh M."/>
            <person name="Sahoo L."/>
            <person name="Jayasankar P."/>
            <person name="Meher P.K."/>
            <person name="Koringa P.G."/>
            <person name="Iquebal M.A."/>
            <person name="Das S.P."/>
            <person name="Bit A."/>
            <person name="Patnaik S."/>
            <person name="Patel N."/>
            <person name="Shah T.M."/>
            <person name="Hinsu A."/>
            <person name="Jena J.K."/>
        </authorList>
    </citation>
    <scope>NUCLEOTIDE SEQUENCE</scope>
    <source>
        <strain evidence="20">CIFAMagur01</strain>
        <tissue evidence="20">Testis</tissue>
    </source>
</reference>
<evidence type="ECO:0000256" key="15">
    <source>
        <dbReference type="ARBA" id="ARBA00072449"/>
    </source>
</evidence>
<feature type="domain" description="PPM-type phosphatase" evidence="19">
    <location>
        <begin position="50"/>
        <end position="334"/>
    </location>
</feature>
<organism evidence="20 21">
    <name type="scientific">Clarias magur</name>
    <name type="common">Asian catfish</name>
    <name type="synonym">Macropteronotus magur</name>
    <dbReference type="NCBI Taxonomy" id="1594786"/>
    <lineage>
        <taxon>Eukaryota</taxon>
        <taxon>Metazoa</taxon>
        <taxon>Chordata</taxon>
        <taxon>Craniata</taxon>
        <taxon>Vertebrata</taxon>
        <taxon>Euteleostomi</taxon>
        <taxon>Actinopterygii</taxon>
        <taxon>Neopterygii</taxon>
        <taxon>Teleostei</taxon>
        <taxon>Ostariophysi</taxon>
        <taxon>Siluriformes</taxon>
        <taxon>Clariidae</taxon>
        <taxon>Clarias</taxon>
    </lineage>
</organism>
<evidence type="ECO:0000256" key="17">
    <source>
        <dbReference type="SAM" id="Coils"/>
    </source>
</evidence>
<comment type="similarity">
    <text evidence="16">Belongs to the PP2C family.</text>
</comment>
<dbReference type="FunFam" id="3.60.40.10:FF:000018">
    <property type="entry name" value="Integrin-linked kinase-associated serine/threonine phosphatase 2C"/>
    <property type="match status" value="1"/>
</dbReference>
<dbReference type="Gene3D" id="3.60.40.10">
    <property type="entry name" value="PPM-type phosphatase domain"/>
    <property type="match status" value="1"/>
</dbReference>
<evidence type="ECO:0000256" key="3">
    <source>
        <dbReference type="ARBA" id="ARBA00004496"/>
    </source>
</evidence>
<dbReference type="SMART" id="SM00332">
    <property type="entry name" value="PP2Cc"/>
    <property type="match status" value="1"/>
</dbReference>
<keyword evidence="21" id="KW-1185">Reference proteome</keyword>
<evidence type="ECO:0000256" key="14">
    <source>
        <dbReference type="ARBA" id="ARBA00055237"/>
    </source>
</evidence>
<dbReference type="InterPro" id="IPR015655">
    <property type="entry name" value="PP2C"/>
</dbReference>
<feature type="non-terminal residue" evidence="20">
    <location>
        <position position="431"/>
    </location>
</feature>
<keyword evidence="20" id="KW-0401">Integrin</keyword>
<evidence type="ECO:0000313" key="20">
    <source>
        <dbReference type="EMBL" id="KAF5898600.1"/>
    </source>
</evidence>
<evidence type="ECO:0000313" key="21">
    <source>
        <dbReference type="Proteomes" id="UP000727407"/>
    </source>
</evidence>
<evidence type="ECO:0000256" key="13">
    <source>
        <dbReference type="ARBA" id="ARBA00048336"/>
    </source>
</evidence>
<keyword evidence="9 16" id="KW-0904">Protein phosphatase</keyword>
<evidence type="ECO:0000256" key="11">
    <source>
        <dbReference type="ARBA" id="ARBA00023211"/>
    </source>
</evidence>
<keyword evidence="5" id="KW-0963">Cytoplasm</keyword>
<dbReference type="SUPFAM" id="SSF81606">
    <property type="entry name" value="PP2C-like"/>
    <property type="match status" value="1"/>
</dbReference>
<evidence type="ECO:0000256" key="12">
    <source>
        <dbReference type="ARBA" id="ARBA00047761"/>
    </source>
</evidence>
<comment type="cofactor">
    <cofactor evidence="1">
        <name>Mn(2+)</name>
        <dbReference type="ChEBI" id="CHEBI:29035"/>
    </cofactor>
</comment>
<protein>
    <recommendedName>
        <fullName evidence="15">Integrin-linked kinase-associated serine/threonine phosphatase 2C</fullName>
        <ecNumber evidence="4">3.1.3.16</ecNumber>
    </recommendedName>
</protein>
<sequence>MNGFIFILRILCSKDEDGVHDRGEKRHRETHSDDERNETEKKVCKGLAKLKGYVAARRGEREDMQDAHVILPNLHTNTLPTHVSRLGYFAVFDGHGGARASQFAAEHLHHTLLSKFPKGEVENLDKLVRKCLLDTFRHTDEEFLKKASSQKPVWKDGSTATCMFVVDDDLYVANLGDSRAVLCRVEHTEDGEEKCVCVPLSKEHNPTIYEERMRIQRAGGTVRDGRVLGVLEVSRSIGDGQYKRCGVISTPDLRRCTLSPKDKFVILACDGLFKVFSADEAVRFVNKFLKDEVVETKEGQTMEEGRFEAACQKLASEAVRRGCADNVTVILISIELSLERCENDLEELESRMEKVMKLCNKMVDDGQVFCSTNQLFLSALAELTSHHKNNTVIETCLQQFNQALQEMIHFHKILLDQTRRAITQQLTHLLT</sequence>
<comment type="function">
    <text evidence="14">Protein phosphatase that may play a role in regulation of cell cycle progression via dephosphorylation of its substrates whose appropriate phosphorylation states might be crucial for cell proliferation. Selectively associates with integrin linked kinase (ILK), to modulate cell adhesion and growth factor signaling. Inhibits the ILK-GSK3B signaling axis and may play an important role in inhibiting oncogenic transformation.</text>
</comment>
<dbReference type="InterPro" id="IPR000222">
    <property type="entry name" value="PP2C_BS"/>
</dbReference>
<comment type="catalytic activity">
    <reaction evidence="12">
        <text>O-phospho-L-seryl-[protein] + H2O = L-seryl-[protein] + phosphate</text>
        <dbReference type="Rhea" id="RHEA:20629"/>
        <dbReference type="Rhea" id="RHEA-COMP:9863"/>
        <dbReference type="Rhea" id="RHEA-COMP:11604"/>
        <dbReference type="ChEBI" id="CHEBI:15377"/>
        <dbReference type="ChEBI" id="CHEBI:29999"/>
        <dbReference type="ChEBI" id="CHEBI:43474"/>
        <dbReference type="ChEBI" id="CHEBI:83421"/>
        <dbReference type="EC" id="3.1.3.16"/>
    </reaction>
</comment>
<dbReference type="InterPro" id="IPR004148">
    <property type="entry name" value="BAR_dom"/>
</dbReference>
<evidence type="ECO:0000256" key="8">
    <source>
        <dbReference type="ARBA" id="ARBA00022842"/>
    </source>
</evidence>
<evidence type="ECO:0000256" key="7">
    <source>
        <dbReference type="ARBA" id="ARBA00022801"/>
    </source>
</evidence>
<dbReference type="AlphaFoldDB" id="A0A8J4TNN2"/>
<evidence type="ECO:0000259" key="19">
    <source>
        <dbReference type="PROSITE" id="PS51746"/>
    </source>
</evidence>
<dbReference type="Pfam" id="PF00481">
    <property type="entry name" value="PP2C"/>
    <property type="match status" value="1"/>
</dbReference>
<dbReference type="GO" id="GO:0016301">
    <property type="term" value="F:kinase activity"/>
    <property type="evidence" value="ECO:0007669"/>
    <property type="project" value="UniProtKB-KW"/>
</dbReference>
<dbReference type="GO" id="GO:0046872">
    <property type="term" value="F:metal ion binding"/>
    <property type="evidence" value="ECO:0007669"/>
    <property type="project" value="UniProtKB-KW"/>
</dbReference>
<gene>
    <name evidence="20" type="primary">ilkap</name>
    <name evidence="20" type="ORF">DAT39_011685</name>
</gene>
<feature type="coiled-coil region" evidence="17">
    <location>
        <begin position="331"/>
        <end position="365"/>
    </location>
</feature>
<dbReference type="GO" id="GO:0005737">
    <property type="term" value="C:cytoplasm"/>
    <property type="evidence" value="ECO:0007669"/>
    <property type="project" value="UniProtKB-SubCell"/>
</dbReference>
<dbReference type="InterPro" id="IPR001932">
    <property type="entry name" value="PPM-type_phosphatase-like_dom"/>
</dbReference>
<dbReference type="Proteomes" id="UP000727407">
    <property type="component" value="Unassembled WGS sequence"/>
</dbReference>
<keyword evidence="8" id="KW-0460">Magnesium</keyword>
<name>A0A8J4TNN2_CLAMG</name>
<evidence type="ECO:0000256" key="2">
    <source>
        <dbReference type="ARBA" id="ARBA00001946"/>
    </source>
</evidence>
<proteinExistence type="inferred from homology"/>
<keyword evidence="7 16" id="KW-0378">Hydrolase</keyword>
<accession>A0A8J4TNN2</accession>
<dbReference type="PROSITE" id="PS01032">
    <property type="entry name" value="PPM_1"/>
    <property type="match status" value="1"/>
</dbReference>
<comment type="catalytic activity">
    <reaction evidence="13">
        <text>O-phospho-L-threonyl-[protein] + H2O = L-threonyl-[protein] + phosphate</text>
        <dbReference type="Rhea" id="RHEA:47004"/>
        <dbReference type="Rhea" id="RHEA-COMP:11060"/>
        <dbReference type="Rhea" id="RHEA-COMP:11605"/>
        <dbReference type="ChEBI" id="CHEBI:15377"/>
        <dbReference type="ChEBI" id="CHEBI:30013"/>
        <dbReference type="ChEBI" id="CHEBI:43474"/>
        <dbReference type="ChEBI" id="CHEBI:61977"/>
        <dbReference type="EC" id="3.1.3.16"/>
    </reaction>
</comment>